<evidence type="ECO:0000313" key="13">
    <source>
        <dbReference type="Proteomes" id="UP001637996"/>
    </source>
</evidence>
<keyword evidence="8" id="KW-0143">Chaperone</keyword>
<gene>
    <name evidence="12" type="ORF">ACCQ41_06795</name>
</gene>
<evidence type="ECO:0000256" key="1">
    <source>
        <dbReference type="ARBA" id="ARBA00004651"/>
    </source>
</evidence>
<evidence type="ECO:0000256" key="6">
    <source>
        <dbReference type="ARBA" id="ARBA00022989"/>
    </source>
</evidence>
<evidence type="ECO:0000256" key="3">
    <source>
        <dbReference type="ARBA" id="ARBA00022475"/>
    </source>
</evidence>
<comment type="similarity">
    <text evidence="9">Belongs to the OXA1/ALB3/YidC family.</text>
</comment>
<keyword evidence="7 10" id="KW-0472">Membrane</keyword>
<keyword evidence="6 10" id="KW-1133">Transmembrane helix</keyword>
<feature type="transmembrane region" description="Helical" evidence="10">
    <location>
        <begin position="183"/>
        <end position="203"/>
    </location>
</feature>
<dbReference type="EMBL" id="JBGMEI010000009">
    <property type="protein sequence ID" value="MFO3665950.1"/>
    <property type="molecule type" value="Genomic_DNA"/>
</dbReference>
<proteinExistence type="inferred from homology"/>
<evidence type="ECO:0000256" key="9">
    <source>
        <dbReference type="RuleBase" id="RU003945"/>
    </source>
</evidence>
<dbReference type="Proteomes" id="UP001637996">
    <property type="component" value="Unassembled WGS sequence"/>
</dbReference>
<dbReference type="PANTHER" id="PTHR12428">
    <property type="entry name" value="OXA1"/>
    <property type="match status" value="1"/>
</dbReference>
<evidence type="ECO:0000256" key="4">
    <source>
        <dbReference type="ARBA" id="ARBA00022692"/>
    </source>
</evidence>
<reference evidence="12 13" key="1">
    <citation type="journal article" date="2025" name="Anaerobe">
        <title>Description of Anaerococcus kampingiae sp. nov., Anaerococcus groningensis sp. nov., Anaerococcus martiniensis sp. nov., and Anaerococcus cruorum sp. nov., isolated from human clinical specimens.</title>
        <authorList>
            <person name="Boiten K.E."/>
            <person name="Meijer J."/>
            <person name="van Wezel E.M."/>
            <person name="Veloo A.C.M."/>
        </authorList>
    </citation>
    <scope>NUCLEOTIDE SEQUENCE [LARGE SCALE GENOMIC DNA]</scope>
    <source>
        <strain evidence="12 13">ENR0831</strain>
    </source>
</reference>
<keyword evidence="4 9" id="KW-0812">Transmembrane</keyword>
<evidence type="ECO:0000259" key="11">
    <source>
        <dbReference type="Pfam" id="PF02096"/>
    </source>
</evidence>
<evidence type="ECO:0000256" key="8">
    <source>
        <dbReference type="ARBA" id="ARBA00023186"/>
    </source>
</evidence>
<dbReference type="RefSeq" id="WP_410031613.1">
    <property type="nucleotide sequence ID" value="NZ_JBGMEI010000009.1"/>
</dbReference>
<evidence type="ECO:0000313" key="12">
    <source>
        <dbReference type="EMBL" id="MFO3665950.1"/>
    </source>
</evidence>
<evidence type="ECO:0000256" key="5">
    <source>
        <dbReference type="ARBA" id="ARBA00022927"/>
    </source>
</evidence>
<organism evidence="12 13">
    <name type="scientific">Anaerococcus martiniensis</name>
    <dbReference type="NCBI Taxonomy" id="3115615"/>
    <lineage>
        <taxon>Bacteria</taxon>
        <taxon>Bacillati</taxon>
        <taxon>Bacillota</taxon>
        <taxon>Tissierellia</taxon>
        <taxon>Tissierellales</taxon>
        <taxon>Peptoniphilaceae</taxon>
        <taxon>Anaerococcus</taxon>
    </lineage>
</organism>
<evidence type="ECO:0000256" key="7">
    <source>
        <dbReference type="ARBA" id="ARBA00023136"/>
    </source>
</evidence>
<dbReference type="InterPro" id="IPR001708">
    <property type="entry name" value="YidC/ALB3/OXA1/COX18"/>
</dbReference>
<evidence type="ECO:0000256" key="2">
    <source>
        <dbReference type="ARBA" id="ARBA00022448"/>
    </source>
</evidence>
<comment type="subcellular location">
    <subcellularLocation>
        <location evidence="1">Cell membrane</location>
        <topology evidence="1">Multi-pass membrane protein</topology>
    </subcellularLocation>
    <subcellularLocation>
        <location evidence="9">Membrane</location>
        <topology evidence="9">Multi-pass membrane protein</topology>
    </subcellularLocation>
</comment>
<dbReference type="NCBIfam" id="TIGR03592">
    <property type="entry name" value="yidC_oxa1_cterm"/>
    <property type="match status" value="1"/>
</dbReference>
<feature type="transmembrane region" description="Helical" evidence="10">
    <location>
        <begin position="30"/>
        <end position="53"/>
    </location>
</feature>
<protein>
    <submittedName>
        <fullName evidence="12">YidC/Oxa1 family membrane protein insertase</fullName>
    </submittedName>
</protein>
<dbReference type="PANTHER" id="PTHR12428:SF65">
    <property type="entry name" value="CYTOCHROME C OXIDASE ASSEMBLY PROTEIN COX18, MITOCHONDRIAL"/>
    <property type="match status" value="1"/>
</dbReference>
<comment type="caution">
    <text evidence="12">The sequence shown here is derived from an EMBL/GenBank/DDBJ whole genome shotgun (WGS) entry which is preliminary data.</text>
</comment>
<keyword evidence="5" id="KW-0653">Protein transport</keyword>
<evidence type="ECO:0000256" key="10">
    <source>
        <dbReference type="SAM" id="Phobius"/>
    </source>
</evidence>
<keyword evidence="2" id="KW-0813">Transport</keyword>
<feature type="domain" description="Membrane insertase YidC/Oxa/ALB C-terminal" evidence="11">
    <location>
        <begin position="33"/>
        <end position="226"/>
    </location>
</feature>
<keyword evidence="13" id="KW-1185">Reference proteome</keyword>
<dbReference type="InterPro" id="IPR047196">
    <property type="entry name" value="YidC_ALB_C"/>
</dbReference>
<dbReference type="CDD" id="cd20070">
    <property type="entry name" value="5TM_YidC_Alb3"/>
    <property type="match status" value="1"/>
</dbReference>
<feature type="transmembrane region" description="Helical" evidence="10">
    <location>
        <begin position="96"/>
        <end position="117"/>
    </location>
</feature>
<dbReference type="Pfam" id="PF02096">
    <property type="entry name" value="60KD_IMP"/>
    <property type="match status" value="1"/>
</dbReference>
<accession>A0ABW9M9T4</accession>
<dbReference type="InterPro" id="IPR028055">
    <property type="entry name" value="YidC/Oxa/ALB_C"/>
</dbReference>
<keyword evidence="3" id="KW-1003">Cell membrane</keyword>
<sequence>MINFLASLLGQLMRWIYDSLSSSQVEPSNISFYAISIILMTLLVSLIIIPVTVSQQKTAENTQKIKPKMDEIKKKYSYDPQIMQQKMQELYKEENVNPGLSSCLIMIIQLLIIFALFRVMQDTTKFVFPEGIEGIRKDFYWISDLTQKDPYWFGLPLATSVSQILVQLFSMKTNPQLAEGPMASMNRTFLMMPILYFFMFRGLPAGLPLYYTMSSLIRLIIMVIMHYTIKKPNQVHTNEVKNEKVNNKTSKNKR</sequence>
<name>A0ABW9M9T4_9FIRM</name>